<dbReference type="InterPro" id="IPR050834">
    <property type="entry name" value="Glycosyltransf_2"/>
</dbReference>
<dbReference type="RefSeq" id="WP_182040613.1">
    <property type="nucleotide sequence ID" value="NZ_PDLY01000002.1"/>
</dbReference>
<dbReference type="Pfam" id="PF00535">
    <property type="entry name" value="Glycos_transf_2"/>
    <property type="match status" value="1"/>
</dbReference>
<dbReference type="InterPro" id="IPR025282">
    <property type="entry name" value="DUF4214"/>
</dbReference>
<dbReference type="Proteomes" id="UP000765338">
    <property type="component" value="Unassembled WGS sequence"/>
</dbReference>
<dbReference type="Pfam" id="PF00534">
    <property type="entry name" value="Glycos_transf_1"/>
    <property type="match status" value="1"/>
</dbReference>
<dbReference type="PANTHER" id="PTHR43685">
    <property type="entry name" value="GLYCOSYLTRANSFERASE"/>
    <property type="match status" value="1"/>
</dbReference>
<gene>
    <name evidence="4" type="ORF">CPA56_03120</name>
</gene>
<dbReference type="Pfam" id="PF13946">
    <property type="entry name" value="DUF4214"/>
    <property type="match status" value="1"/>
</dbReference>
<dbReference type="Gene3D" id="3.40.50.2000">
    <property type="entry name" value="Glycogen Phosphorylase B"/>
    <property type="match status" value="1"/>
</dbReference>
<dbReference type="SUPFAM" id="SSF53448">
    <property type="entry name" value="Nucleotide-diphospho-sugar transferases"/>
    <property type="match status" value="1"/>
</dbReference>
<keyword evidence="5" id="KW-1185">Reference proteome</keyword>
<feature type="domain" description="Glycosyl transferase family 1" evidence="1">
    <location>
        <begin position="246"/>
        <end position="400"/>
    </location>
</feature>
<evidence type="ECO:0000313" key="4">
    <source>
        <dbReference type="EMBL" id="MBA5726984.1"/>
    </source>
</evidence>
<evidence type="ECO:0000259" key="3">
    <source>
        <dbReference type="Pfam" id="PF13946"/>
    </source>
</evidence>
<dbReference type="InterPro" id="IPR029044">
    <property type="entry name" value="Nucleotide-diphossugar_trans"/>
</dbReference>
<evidence type="ECO:0008006" key="6">
    <source>
        <dbReference type="Google" id="ProtNLM"/>
    </source>
</evidence>
<dbReference type="PANTHER" id="PTHR43685:SF2">
    <property type="entry name" value="GLYCOSYLTRANSFERASE 2-LIKE DOMAIN-CONTAINING PROTEIN"/>
    <property type="match status" value="1"/>
</dbReference>
<dbReference type="Gene3D" id="3.90.550.10">
    <property type="entry name" value="Spore Coat Polysaccharide Biosynthesis Protein SpsA, Chain A"/>
    <property type="match status" value="1"/>
</dbReference>
<accession>A0ABR5ZS13</accession>
<proteinExistence type="predicted"/>
<comment type="caution">
    <text evidence="4">The sequence shown here is derived from an EMBL/GenBank/DDBJ whole genome shotgun (WGS) entry which is preliminary data.</text>
</comment>
<dbReference type="EMBL" id="PDLY01000002">
    <property type="protein sequence ID" value="MBA5726984.1"/>
    <property type="molecule type" value="Genomic_DNA"/>
</dbReference>
<organism evidence="4 5">
    <name type="scientific">Bombella mellum</name>
    <dbReference type="NCBI Taxonomy" id="2039288"/>
    <lineage>
        <taxon>Bacteria</taxon>
        <taxon>Pseudomonadati</taxon>
        <taxon>Pseudomonadota</taxon>
        <taxon>Alphaproteobacteria</taxon>
        <taxon>Acetobacterales</taxon>
        <taxon>Acetobacteraceae</taxon>
        <taxon>Bombella</taxon>
    </lineage>
</organism>
<feature type="domain" description="DUF4214" evidence="3">
    <location>
        <begin position="730"/>
        <end position="783"/>
    </location>
</feature>
<sequence>MSYTDFDFSRNEQLPIHKNKKCHWDIAISCYEPLDLVTGGIGTYTRMLLELFSSSPATKNKKIAFFCRFMSHEIKRQLASNIKVFEIGDDWQIYHKRAERVGNEHDWYSWNLSHYLLSLSLQGHSFGLFEFSDYAVEAYYPLKMHRAGLVKIDTVAVRLHSPELMLFRDNCLPGRHYDLNRFTRMSRELFCYEHADIVLYGAPAMLDRVQLECNRFGVDIRSKSRHIEHPYPISKIEAASKTTVSNNRTEKHIRIAYVGRMEIRKGILFFLEKISQSPQLLSIIEDLDIVFELFGADCTDQYYNSVQKQILRLQQNDSLRGRIVIHGYMSQQELHEATKNVNGFIFPSIFENYPNALLEILHTPNPVLISSAGGMPYISRDLPGIHVFNYQKNFEHDVKKFFCSIRQCNDRPRLYDTMAQYNNKNLVSEYVSLSSKKRINNSILQKLNVDFVIPYYNDSEYLFECLSNIKKILQQGDKIFIVDDASRKEETQALHKIVENVFPEKMRSCVTVKTLQKNSGPSVARNTGSQLGKNPLIQFIDSDDALNRTGFLVSKIYLERNLCVDFTYGIQDNYGYRNHIWMPRDSSIMTALDENYTHSAILIRRSTFEEAGGFDDELRLHFEDWQFNCKLAIEGYRGETIPFVTQHYRVRNTSRTYLNLGSENFSREQVIDRTCINRSAKSTLLEGELIELLGKYANMIHGRWNGKEESLNTDPFQPLKENLRFCDLLNLEGNEFVQGAYGTLLGRRPDEEGLNFYAKKLRSDRDKYVIISDIMHSQEFKNKNKHLPKEYYKAIRFIGLKRKIFSQWH</sequence>
<dbReference type="InterPro" id="IPR001296">
    <property type="entry name" value="Glyco_trans_1"/>
</dbReference>
<evidence type="ECO:0000313" key="5">
    <source>
        <dbReference type="Proteomes" id="UP000765338"/>
    </source>
</evidence>
<name>A0ABR5ZS13_9PROT</name>
<reference evidence="4 5" key="1">
    <citation type="submission" date="2017-10" db="EMBL/GenBank/DDBJ databases">
        <authorList>
            <person name="Jakob F."/>
        </authorList>
    </citation>
    <scope>NUCLEOTIDE SEQUENCE [LARGE SCALE GENOMIC DNA]</scope>
    <source>
        <strain evidence="4 5">TMW 2.1889</strain>
    </source>
</reference>
<evidence type="ECO:0000259" key="2">
    <source>
        <dbReference type="Pfam" id="PF00535"/>
    </source>
</evidence>
<dbReference type="CDD" id="cd00761">
    <property type="entry name" value="Glyco_tranf_GTA_type"/>
    <property type="match status" value="1"/>
</dbReference>
<feature type="domain" description="Glycosyltransferase 2-like" evidence="2">
    <location>
        <begin position="451"/>
        <end position="581"/>
    </location>
</feature>
<evidence type="ECO:0000259" key="1">
    <source>
        <dbReference type="Pfam" id="PF00534"/>
    </source>
</evidence>
<dbReference type="SUPFAM" id="SSF53756">
    <property type="entry name" value="UDP-Glycosyltransferase/glycogen phosphorylase"/>
    <property type="match status" value="1"/>
</dbReference>
<dbReference type="CDD" id="cd03801">
    <property type="entry name" value="GT4_PimA-like"/>
    <property type="match status" value="1"/>
</dbReference>
<dbReference type="InterPro" id="IPR001173">
    <property type="entry name" value="Glyco_trans_2-like"/>
</dbReference>
<protein>
    <recommendedName>
        <fullName evidence="6">Glycosyltransferase</fullName>
    </recommendedName>
</protein>